<dbReference type="InterPro" id="IPR004509">
    <property type="entry name" value="Competence_ComEA_HhH"/>
</dbReference>
<keyword evidence="1" id="KW-0732">Signal</keyword>
<name>A0ABP9NBQ3_9GAMM</name>
<evidence type="ECO:0000313" key="2">
    <source>
        <dbReference type="EMBL" id="GAA5114040.1"/>
    </source>
</evidence>
<feature type="chain" id="PRO_5045356493" description="Competence protein ComEA" evidence="1">
    <location>
        <begin position="22"/>
        <end position="106"/>
    </location>
</feature>
<dbReference type="Proteomes" id="UP001500171">
    <property type="component" value="Unassembled WGS sequence"/>
</dbReference>
<accession>A0ABP9NBQ3</accession>
<dbReference type="Pfam" id="PF12836">
    <property type="entry name" value="HHH_3"/>
    <property type="match status" value="1"/>
</dbReference>
<dbReference type="PANTHER" id="PTHR21180">
    <property type="entry name" value="ENDONUCLEASE/EXONUCLEASE/PHOSPHATASE FAMILY DOMAIN-CONTAINING PROTEIN 1"/>
    <property type="match status" value="1"/>
</dbReference>
<protein>
    <recommendedName>
        <fullName evidence="4">Competence protein ComEA</fullName>
    </recommendedName>
</protein>
<comment type="caution">
    <text evidence="2">The sequence shown here is derived from an EMBL/GenBank/DDBJ whole genome shotgun (WGS) entry which is preliminary data.</text>
</comment>
<dbReference type="RefSeq" id="WP_345492394.1">
    <property type="nucleotide sequence ID" value="NZ_BAABHY010000006.1"/>
</dbReference>
<evidence type="ECO:0008006" key="4">
    <source>
        <dbReference type="Google" id="ProtNLM"/>
    </source>
</evidence>
<dbReference type="NCBIfam" id="TIGR00426">
    <property type="entry name" value="competence protein ComEA helix-hairpin-helix repeat region"/>
    <property type="match status" value="1"/>
</dbReference>
<dbReference type="InterPro" id="IPR051675">
    <property type="entry name" value="Endo/Exo/Phosphatase_dom_1"/>
</dbReference>
<dbReference type="InterPro" id="IPR010994">
    <property type="entry name" value="RuvA_2-like"/>
</dbReference>
<dbReference type="Gene3D" id="1.10.150.280">
    <property type="entry name" value="AF1531-like domain"/>
    <property type="match status" value="1"/>
</dbReference>
<reference evidence="3" key="1">
    <citation type="journal article" date="2019" name="Int. J. Syst. Evol. Microbiol.">
        <title>The Global Catalogue of Microorganisms (GCM) 10K type strain sequencing project: providing services to taxonomists for standard genome sequencing and annotation.</title>
        <authorList>
            <consortium name="The Broad Institute Genomics Platform"/>
            <consortium name="The Broad Institute Genome Sequencing Center for Infectious Disease"/>
            <person name="Wu L."/>
            <person name="Ma J."/>
        </authorList>
    </citation>
    <scope>NUCLEOTIDE SEQUENCE [LARGE SCALE GENOMIC DNA]</scope>
    <source>
        <strain evidence="3">JCM 18050</strain>
    </source>
</reference>
<keyword evidence="3" id="KW-1185">Reference proteome</keyword>
<organism evidence="2 3">
    <name type="scientific">Orbus sasakiae</name>
    <dbReference type="NCBI Taxonomy" id="1078475"/>
    <lineage>
        <taxon>Bacteria</taxon>
        <taxon>Pseudomonadati</taxon>
        <taxon>Pseudomonadota</taxon>
        <taxon>Gammaproteobacteria</taxon>
        <taxon>Orbales</taxon>
        <taxon>Orbaceae</taxon>
        <taxon>Orbus</taxon>
    </lineage>
</organism>
<feature type="signal peptide" evidence="1">
    <location>
        <begin position="1"/>
        <end position="21"/>
    </location>
</feature>
<dbReference type="PANTHER" id="PTHR21180:SF32">
    <property type="entry name" value="ENDONUCLEASE_EXONUCLEASE_PHOSPHATASE FAMILY DOMAIN-CONTAINING PROTEIN 1"/>
    <property type="match status" value="1"/>
</dbReference>
<evidence type="ECO:0000256" key="1">
    <source>
        <dbReference type="SAM" id="SignalP"/>
    </source>
</evidence>
<dbReference type="SUPFAM" id="SSF47781">
    <property type="entry name" value="RuvA domain 2-like"/>
    <property type="match status" value="1"/>
</dbReference>
<dbReference type="EMBL" id="BAABHY010000006">
    <property type="protein sequence ID" value="GAA5114040.1"/>
    <property type="molecule type" value="Genomic_DNA"/>
</dbReference>
<sequence>MKKLKYYLTIITLCITSISYALTCYAESASYQSPSATAPSFTEQININQSTAEQMAKYINGIGISKAKRIVEYREKFGPFVSIEQLKDVPGIGQSILDKNAGKLRL</sequence>
<evidence type="ECO:0000313" key="3">
    <source>
        <dbReference type="Proteomes" id="UP001500171"/>
    </source>
</evidence>
<gene>
    <name evidence="2" type="ORF">GCM10023211_23120</name>
</gene>
<proteinExistence type="predicted"/>